<sequence>MCTALPFEYIQQADLRSVLMPSLVLVLLKNEAGVEAIRNEFCLSWLVTYLKDALKQSEKYKNFSYMLSPKYWLEALEYFENKTQPVVSNL</sequence>
<dbReference type="Proteomes" id="UP000887574">
    <property type="component" value="Unplaced"/>
</dbReference>
<reference evidence="2" key="1">
    <citation type="submission" date="2022-11" db="UniProtKB">
        <authorList>
            <consortium name="WormBaseParasite"/>
        </authorList>
    </citation>
    <scope>IDENTIFICATION</scope>
</reference>
<name>A0A915D3K0_9BILA</name>
<dbReference type="WBParaSite" id="jg15475">
    <property type="protein sequence ID" value="jg15475"/>
    <property type="gene ID" value="jg15475"/>
</dbReference>
<evidence type="ECO:0000313" key="1">
    <source>
        <dbReference type="Proteomes" id="UP000887574"/>
    </source>
</evidence>
<proteinExistence type="predicted"/>
<protein>
    <submittedName>
        <fullName evidence="2">Uncharacterized protein</fullName>
    </submittedName>
</protein>
<accession>A0A915D3K0</accession>
<evidence type="ECO:0000313" key="2">
    <source>
        <dbReference type="WBParaSite" id="jg15475"/>
    </source>
</evidence>
<keyword evidence="1" id="KW-1185">Reference proteome</keyword>
<dbReference type="AlphaFoldDB" id="A0A915D3K0"/>
<organism evidence="1 2">
    <name type="scientific">Ditylenchus dipsaci</name>
    <dbReference type="NCBI Taxonomy" id="166011"/>
    <lineage>
        <taxon>Eukaryota</taxon>
        <taxon>Metazoa</taxon>
        <taxon>Ecdysozoa</taxon>
        <taxon>Nematoda</taxon>
        <taxon>Chromadorea</taxon>
        <taxon>Rhabditida</taxon>
        <taxon>Tylenchina</taxon>
        <taxon>Tylenchomorpha</taxon>
        <taxon>Sphaerularioidea</taxon>
        <taxon>Anguinidae</taxon>
        <taxon>Anguininae</taxon>
        <taxon>Ditylenchus</taxon>
    </lineage>
</organism>